<dbReference type="EMBL" id="FTLG01000006">
    <property type="protein sequence ID" value="SIP70987.1"/>
    <property type="molecule type" value="Genomic_DNA"/>
</dbReference>
<protein>
    <submittedName>
        <fullName evidence="1">Uncharacterized protein</fullName>
    </submittedName>
</protein>
<evidence type="ECO:0000313" key="2">
    <source>
        <dbReference type="Proteomes" id="UP000196435"/>
    </source>
</evidence>
<evidence type="ECO:0000313" key="1">
    <source>
        <dbReference type="EMBL" id="SIP70987.1"/>
    </source>
</evidence>
<reference evidence="2" key="1">
    <citation type="submission" date="2016-12" db="EMBL/GenBank/DDBJ databases">
        <authorList>
            <person name="Gaudriault S."/>
        </authorList>
    </citation>
    <scope>NUCLEOTIDE SEQUENCE [LARGE SCALE GENOMIC DNA]</scope>
    <source>
        <strain evidence="2">HGB1681 (deposited as PTA-6826 in the American Type Culture Collection)</strain>
    </source>
</reference>
<gene>
    <name evidence="1" type="ORF">XIS1_1030018</name>
</gene>
<dbReference type="Proteomes" id="UP000196435">
    <property type="component" value="Unassembled WGS sequence"/>
</dbReference>
<organism evidence="1 2">
    <name type="scientific">Xenorhabdus innexi</name>
    <dbReference type="NCBI Taxonomy" id="290109"/>
    <lineage>
        <taxon>Bacteria</taxon>
        <taxon>Pseudomonadati</taxon>
        <taxon>Pseudomonadota</taxon>
        <taxon>Gammaproteobacteria</taxon>
        <taxon>Enterobacterales</taxon>
        <taxon>Morganellaceae</taxon>
        <taxon>Xenorhabdus</taxon>
    </lineage>
</organism>
<sequence>MKVPKNENLCKNNQNKVKEYIKFNVIYSTDSSQHRNRKSEDTWAHR</sequence>
<proteinExistence type="predicted"/>
<dbReference type="AlphaFoldDB" id="A0A1N6MQ71"/>
<accession>A0A1N6MQ71</accession>
<name>A0A1N6MQ71_9GAMM</name>